<name>A0ACC1T077_9HYPO</name>
<evidence type="ECO:0000313" key="1">
    <source>
        <dbReference type="EMBL" id="KAJ3550042.1"/>
    </source>
</evidence>
<dbReference type="Proteomes" id="UP001148629">
    <property type="component" value="Unassembled WGS sequence"/>
</dbReference>
<protein>
    <submittedName>
        <fullName evidence="1">Uncharacterized protein</fullName>
    </submittedName>
</protein>
<keyword evidence="2" id="KW-1185">Reference proteome</keyword>
<reference evidence="1" key="1">
    <citation type="submission" date="2022-08" db="EMBL/GenBank/DDBJ databases">
        <title>Genome Sequence of Fusarium decemcellulare.</title>
        <authorList>
            <person name="Buettner E."/>
        </authorList>
    </citation>
    <scope>NUCLEOTIDE SEQUENCE</scope>
    <source>
        <strain evidence="1">Babe19</strain>
    </source>
</reference>
<sequence>MSSTTETVQTTGVAPPKAMPQNMIQAEDKLMPVAPAPAYVATAPSPQPGLKIEALPDVERVTPLHMLGESPAWIDCPFCQRRTMTKVNTEGSGTQVVMSILCCLICVCLVCLPAAAGWFEHTHHYCSNCNARVVTRPYDGPIQVFGPQPRTDMPTSYGNPTQAPPAQATPAPQKGS</sequence>
<gene>
    <name evidence="1" type="ORF">NM208_g190</name>
</gene>
<organism evidence="1 2">
    <name type="scientific">Fusarium decemcellulare</name>
    <dbReference type="NCBI Taxonomy" id="57161"/>
    <lineage>
        <taxon>Eukaryota</taxon>
        <taxon>Fungi</taxon>
        <taxon>Dikarya</taxon>
        <taxon>Ascomycota</taxon>
        <taxon>Pezizomycotina</taxon>
        <taxon>Sordariomycetes</taxon>
        <taxon>Hypocreomycetidae</taxon>
        <taxon>Hypocreales</taxon>
        <taxon>Nectriaceae</taxon>
        <taxon>Fusarium</taxon>
        <taxon>Fusarium decemcellulare species complex</taxon>
    </lineage>
</organism>
<proteinExistence type="predicted"/>
<accession>A0ACC1T077</accession>
<evidence type="ECO:0000313" key="2">
    <source>
        <dbReference type="Proteomes" id="UP001148629"/>
    </source>
</evidence>
<dbReference type="EMBL" id="JANRMS010000009">
    <property type="protein sequence ID" value="KAJ3550042.1"/>
    <property type="molecule type" value="Genomic_DNA"/>
</dbReference>
<comment type="caution">
    <text evidence="1">The sequence shown here is derived from an EMBL/GenBank/DDBJ whole genome shotgun (WGS) entry which is preliminary data.</text>
</comment>